<organism evidence="3 4">
    <name type="scientific">Anaerovirgula multivorans</name>
    <dbReference type="NCBI Taxonomy" id="312168"/>
    <lineage>
        <taxon>Bacteria</taxon>
        <taxon>Bacillati</taxon>
        <taxon>Bacillota</taxon>
        <taxon>Clostridia</taxon>
        <taxon>Peptostreptococcales</taxon>
        <taxon>Natronincolaceae</taxon>
        <taxon>Anaerovirgula</taxon>
    </lineage>
</organism>
<dbReference type="PANTHER" id="PTHR43373">
    <property type="entry name" value="NA(+)/H(+) ANTIPORTER SUBUNIT"/>
    <property type="match status" value="1"/>
</dbReference>
<keyword evidence="1" id="KW-1133">Transmembrane helix</keyword>
<keyword evidence="1" id="KW-0472">Membrane</keyword>
<feature type="domain" description="MrpA C-terminal/MbhE" evidence="2">
    <location>
        <begin position="30"/>
        <end position="91"/>
    </location>
</feature>
<dbReference type="Proteomes" id="UP000198304">
    <property type="component" value="Unassembled WGS sequence"/>
</dbReference>
<dbReference type="OrthoDB" id="9798859at2"/>
<sequence>MKKILAIVVLSGLLILLLSSILEMPVLGSIENPSYNETTQYYLDHAIEDTNAPNVIASIITDYRGFDTMGETVVLFTAIAAAVSVLRAFHDDSNKKKVEE</sequence>
<reference evidence="3 4" key="1">
    <citation type="submission" date="2017-06" db="EMBL/GenBank/DDBJ databases">
        <authorList>
            <person name="Kim H.J."/>
            <person name="Triplett B.A."/>
        </authorList>
    </citation>
    <scope>NUCLEOTIDE SEQUENCE [LARGE SCALE GENOMIC DNA]</scope>
    <source>
        <strain evidence="3 4">SCA</strain>
    </source>
</reference>
<protein>
    <submittedName>
        <fullName evidence="3">Membrane bound hydrogenase subunit mbhE</fullName>
    </submittedName>
</protein>
<dbReference type="AlphaFoldDB" id="A0A239BNX6"/>
<evidence type="ECO:0000259" key="2">
    <source>
        <dbReference type="Pfam" id="PF20501"/>
    </source>
</evidence>
<accession>A0A239BNX6</accession>
<dbReference type="RefSeq" id="WP_089281849.1">
    <property type="nucleotide sequence ID" value="NZ_FZOJ01000004.1"/>
</dbReference>
<feature type="transmembrane region" description="Helical" evidence="1">
    <location>
        <begin position="72"/>
        <end position="89"/>
    </location>
</feature>
<evidence type="ECO:0000313" key="3">
    <source>
        <dbReference type="EMBL" id="SNS09805.1"/>
    </source>
</evidence>
<dbReference type="InterPro" id="IPR046806">
    <property type="entry name" value="MrpA_C/MbhE"/>
</dbReference>
<dbReference type="PANTHER" id="PTHR43373:SF1">
    <property type="entry name" value="NA(+)_H(+) ANTIPORTER SUBUNIT A"/>
    <property type="match status" value="1"/>
</dbReference>
<proteinExistence type="predicted"/>
<keyword evidence="4" id="KW-1185">Reference proteome</keyword>
<keyword evidence="1" id="KW-0812">Transmembrane</keyword>
<gene>
    <name evidence="3" type="ORF">SAMN05446037_100454</name>
</gene>
<dbReference type="EMBL" id="FZOJ01000004">
    <property type="protein sequence ID" value="SNS09805.1"/>
    <property type="molecule type" value="Genomic_DNA"/>
</dbReference>
<dbReference type="InterPro" id="IPR050616">
    <property type="entry name" value="CPA3_Na-H_Antiporter_A"/>
</dbReference>
<name>A0A239BNX6_9FIRM</name>
<evidence type="ECO:0000256" key="1">
    <source>
        <dbReference type="SAM" id="Phobius"/>
    </source>
</evidence>
<evidence type="ECO:0000313" key="4">
    <source>
        <dbReference type="Proteomes" id="UP000198304"/>
    </source>
</evidence>
<dbReference type="Pfam" id="PF20501">
    <property type="entry name" value="MbhE"/>
    <property type="match status" value="1"/>
</dbReference>